<feature type="non-terminal residue" evidence="2">
    <location>
        <position position="1"/>
    </location>
</feature>
<proteinExistence type="predicted"/>
<dbReference type="Proteomes" id="UP000663854">
    <property type="component" value="Unassembled WGS sequence"/>
</dbReference>
<reference evidence="2" key="1">
    <citation type="submission" date="2021-02" db="EMBL/GenBank/DDBJ databases">
        <authorList>
            <person name="Nowell W R."/>
        </authorList>
    </citation>
    <scope>NUCLEOTIDE SEQUENCE</scope>
</reference>
<accession>A0A816C2J3</accession>
<protein>
    <submittedName>
        <fullName evidence="2">Uncharacterized protein</fullName>
    </submittedName>
</protein>
<evidence type="ECO:0000313" key="2">
    <source>
        <dbReference type="EMBL" id="CAF1617398.1"/>
    </source>
</evidence>
<keyword evidence="3" id="KW-1185">Reference proteome</keyword>
<name>A0A816C2J3_9BILA</name>
<dbReference type="Proteomes" id="UP000663870">
    <property type="component" value="Unassembled WGS sequence"/>
</dbReference>
<gene>
    <name evidence="2" type="ORF">JXQ802_LOCUS50157</name>
    <name evidence="1" type="ORF">PYM288_LOCUS34010</name>
</gene>
<organism evidence="2 3">
    <name type="scientific">Rotaria sordida</name>
    <dbReference type="NCBI Taxonomy" id="392033"/>
    <lineage>
        <taxon>Eukaryota</taxon>
        <taxon>Metazoa</taxon>
        <taxon>Spiralia</taxon>
        <taxon>Gnathifera</taxon>
        <taxon>Rotifera</taxon>
        <taxon>Eurotatoria</taxon>
        <taxon>Bdelloidea</taxon>
        <taxon>Philodinida</taxon>
        <taxon>Philodinidae</taxon>
        <taxon>Rotaria</taxon>
    </lineage>
</organism>
<comment type="caution">
    <text evidence="2">The sequence shown here is derived from an EMBL/GenBank/DDBJ whole genome shotgun (WGS) entry which is preliminary data.</text>
</comment>
<dbReference type="EMBL" id="CAJNOL010006389">
    <property type="protein sequence ID" value="CAF1617398.1"/>
    <property type="molecule type" value="Genomic_DNA"/>
</dbReference>
<dbReference type="EMBL" id="CAJNOH010004924">
    <property type="protein sequence ID" value="CAF1384168.1"/>
    <property type="molecule type" value="Genomic_DNA"/>
</dbReference>
<evidence type="ECO:0000313" key="3">
    <source>
        <dbReference type="Proteomes" id="UP000663870"/>
    </source>
</evidence>
<sequence length="53" mass="6191">FLELPICGSWLDLPYLISLRLNAVHNDYIEQFLNDTKTHLPCLTNLTIVYDQL</sequence>
<dbReference type="AlphaFoldDB" id="A0A816C2J3"/>
<evidence type="ECO:0000313" key="1">
    <source>
        <dbReference type="EMBL" id="CAF1384168.1"/>
    </source>
</evidence>